<dbReference type="EMBL" id="JASXSV010000002">
    <property type="protein sequence ID" value="MDP0588004.1"/>
    <property type="molecule type" value="Genomic_DNA"/>
</dbReference>
<accession>A0AA90NPE6</accession>
<dbReference type="AlphaFoldDB" id="A0AA90NPE6"/>
<dbReference type="Proteomes" id="UP001178148">
    <property type="component" value="Unassembled WGS sequence"/>
</dbReference>
<comment type="caution">
    <text evidence="1">The sequence shown here is derived from an EMBL/GenBank/DDBJ whole genome shotgun (WGS) entry which is preliminary data.</text>
</comment>
<organism evidence="1 2">
    <name type="scientific">Candidatus Endonucleibacter bathymodioli</name>
    <dbReference type="NCBI Taxonomy" id="539814"/>
    <lineage>
        <taxon>Bacteria</taxon>
        <taxon>Pseudomonadati</taxon>
        <taxon>Pseudomonadota</taxon>
        <taxon>Gammaproteobacteria</taxon>
        <taxon>Oceanospirillales</taxon>
        <taxon>Endozoicomonadaceae</taxon>
        <taxon>Candidatus Endonucleibacter</taxon>
    </lineage>
</organism>
<keyword evidence="2" id="KW-1185">Reference proteome</keyword>
<protein>
    <submittedName>
        <fullName evidence="1">Uncharacterized protein</fullName>
    </submittedName>
</protein>
<gene>
    <name evidence="1" type="ORF">QS748_01880</name>
</gene>
<proteinExistence type="predicted"/>
<reference evidence="1 2" key="1">
    <citation type="journal article" date="2023" name="bioRxiv">
        <title>An intranuclear bacterial parasite of deep-sea mussels expresses apoptosis inhibitors acquired from its host.</title>
        <authorList>
            <person name="Gonzalez Porras M.A."/>
            <person name="Assie A."/>
            <person name="Tietjen M."/>
            <person name="Violette M."/>
            <person name="Kleiner M."/>
            <person name="Gruber-Vodicka H."/>
            <person name="Dubilier N."/>
            <person name="Leisch N."/>
        </authorList>
    </citation>
    <scope>NUCLEOTIDE SEQUENCE [LARGE SCALE GENOMIC DNA]</scope>
    <source>
        <strain evidence="1">IAP13</strain>
    </source>
</reference>
<evidence type="ECO:0000313" key="1">
    <source>
        <dbReference type="EMBL" id="MDP0588004.1"/>
    </source>
</evidence>
<sequence length="78" mass="8918">MGNIKISNVNNNPVKATAAEGINSKEEFIKTQRKFYEEKRASEKNIIYNQLIANDYTGSSKDRKSKMVALVARHRFVI</sequence>
<name>A0AA90NPE6_9GAMM</name>
<evidence type="ECO:0000313" key="2">
    <source>
        <dbReference type="Proteomes" id="UP001178148"/>
    </source>
</evidence>